<dbReference type="PANTHER" id="PTHR34071:SF2">
    <property type="entry name" value="FLAVIN-NUCLEOTIDE-BINDING PROTEIN"/>
    <property type="match status" value="1"/>
</dbReference>
<dbReference type="Proteomes" id="UP000014480">
    <property type="component" value="Unassembled WGS sequence"/>
</dbReference>
<gene>
    <name evidence="1" type="ORF">Cob_v002199</name>
</gene>
<dbReference type="Gene3D" id="2.30.110.10">
    <property type="entry name" value="Electron Transport, Fmn-binding Protein, Chain A"/>
    <property type="match status" value="1"/>
</dbReference>
<protein>
    <recommendedName>
        <fullName evidence="3">Flavin-nucleotide-binding protein</fullName>
    </recommendedName>
</protein>
<organism evidence="1 2">
    <name type="scientific">Colletotrichum orbiculare (strain 104-T / ATCC 96160 / CBS 514.97 / LARS 414 / MAFF 240422)</name>
    <name type="common">Cucumber anthracnose fungus</name>
    <name type="synonym">Colletotrichum lagenarium</name>
    <dbReference type="NCBI Taxonomy" id="1213857"/>
    <lineage>
        <taxon>Eukaryota</taxon>
        <taxon>Fungi</taxon>
        <taxon>Dikarya</taxon>
        <taxon>Ascomycota</taxon>
        <taxon>Pezizomycotina</taxon>
        <taxon>Sordariomycetes</taxon>
        <taxon>Hypocreomycetidae</taxon>
        <taxon>Glomerellales</taxon>
        <taxon>Glomerellaceae</taxon>
        <taxon>Colletotrichum</taxon>
        <taxon>Colletotrichum orbiculare species complex</taxon>
    </lineage>
</organism>
<dbReference type="PANTHER" id="PTHR34071">
    <property type="entry name" value="5-NITROIMIDAZOLE ANTIBIOTICS RESISTANCE PROTEIN, NIMA-FAMILY-RELATED PROTEIN-RELATED"/>
    <property type="match status" value="1"/>
</dbReference>
<dbReference type="STRING" id="1213857.A0A484G2D3"/>
<dbReference type="EMBL" id="AMCV02000004">
    <property type="protein sequence ID" value="TDZ24759.1"/>
    <property type="molecule type" value="Genomic_DNA"/>
</dbReference>
<reference evidence="2" key="1">
    <citation type="journal article" date="2013" name="New Phytol.">
        <title>Comparative genomic and transcriptomic analyses reveal the hemibiotrophic stage shift of Colletotrichum fungi.</title>
        <authorList>
            <person name="Gan P."/>
            <person name="Ikeda K."/>
            <person name="Irieda H."/>
            <person name="Narusaka M."/>
            <person name="O'Connell R.J."/>
            <person name="Narusaka Y."/>
            <person name="Takano Y."/>
            <person name="Kubo Y."/>
            <person name="Shirasu K."/>
        </authorList>
    </citation>
    <scope>NUCLEOTIDE SEQUENCE [LARGE SCALE GENOMIC DNA]</scope>
    <source>
        <strain evidence="2">104-T / ATCC 96160 / CBS 514.97 / LARS 414 / MAFF 240422</strain>
    </source>
</reference>
<dbReference type="InterPro" id="IPR024747">
    <property type="entry name" value="Pyridox_Oxase-rel"/>
</dbReference>
<name>A0A484G2D3_COLOR</name>
<proteinExistence type="predicted"/>
<evidence type="ECO:0000313" key="1">
    <source>
        <dbReference type="EMBL" id="TDZ24759.1"/>
    </source>
</evidence>
<dbReference type="Pfam" id="PF12900">
    <property type="entry name" value="Pyridox_ox_2"/>
    <property type="match status" value="1"/>
</dbReference>
<evidence type="ECO:0008006" key="3">
    <source>
        <dbReference type="Google" id="ProtNLM"/>
    </source>
</evidence>
<dbReference type="AlphaFoldDB" id="A0A484G2D3"/>
<accession>A0A484G2D3</accession>
<comment type="caution">
    <text evidence="1">The sequence shown here is derived from an EMBL/GenBank/DDBJ whole genome shotgun (WGS) entry which is preliminary data.</text>
</comment>
<dbReference type="SUPFAM" id="SSF50475">
    <property type="entry name" value="FMN-binding split barrel"/>
    <property type="match status" value="1"/>
</dbReference>
<sequence length="245" mass="26616">MPHTELEYPKRPYGTVKRYSQRRPMLSAQVMISPFPMILPMIGHMRSFARPFSDETDVLDLYLHGYVSSRFVNIARSSTATEEGLPVCVAASHVDGLVMALTPNSHSYNYGSAVLFGHAALVEDASERLYAMQLITNGVVPGRWQGTRVPPNNAELSPTSILKVTVTAGSAKIRSGPPSDDKNDKTDSHVVGTVWTGVVPVHLSFGEPVAGPYNAVDLPPSYLTEHISDSNNAARERAIEAADKV</sequence>
<dbReference type="InterPro" id="IPR012349">
    <property type="entry name" value="Split_barrel_FMN-bd"/>
</dbReference>
<dbReference type="OrthoDB" id="444432at2759"/>
<evidence type="ECO:0000313" key="2">
    <source>
        <dbReference type="Proteomes" id="UP000014480"/>
    </source>
</evidence>
<keyword evidence="2" id="KW-1185">Reference proteome</keyword>
<reference evidence="2" key="2">
    <citation type="journal article" date="2019" name="Mol. Plant Microbe Interact.">
        <title>Genome sequence resources for four phytopathogenic fungi from the Colletotrichum orbiculare species complex.</title>
        <authorList>
            <person name="Gan P."/>
            <person name="Tsushima A."/>
            <person name="Narusaka M."/>
            <person name="Narusaka Y."/>
            <person name="Takano Y."/>
            <person name="Kubo Y."/>
            <person name="Shirasu K."/>
        </authorList>
    </citation>
    <scope>GENOME REANNOTATION</scope>
    <source>
        <strain evidence="2">104-T / ATCC 96160 / CBS 514.97 / LARS 414 / MAFF 240422</strain>
    </source>
</reference>